<dbReference type="OrthoDB" id="9866570at2"/>
<evidence type="ECO:0000313" key="2">
    <source>
        <dbReference type="Proteomes" id="UP000013165"/>
    </source>
</evidence>
<name>N6X1J8_9GAMM</name>
<dbReference type="EMBL" id="APLQ01000011">
    <property type="protein sequence ID" value="ENO14963.1"/>
    <property type="molecule type" value="Genomic_DNA"/>
</dbReference>
<comment type="caution">
    <text evidence="1">The sequence shown here is derived from an EMBL/GenBank/DDBJ whole genome shotgun (WGS) entry which is preliminary data.</text>
</comment>
<proteinExistence type="predicted"/>
<dbReference type="PATRIC" id="fig|626887.3.peg.1279"/>
<dbReference type="Proteomes" id="UP000013165">
    <property type="component" value="Unassembled WGS sequence"/>
</dbReference>
<dbReference type="RefSeq" id="WP_004579260.1">
    <property type="nucleotide sequence ID" value="NZ_AP028878.1"/>
</dbReference>
<accession>N6X1J8</accession>
<protein>
    <submittedName>
        <fullName evidence="1">Uncharacterized protein</fullName>
    </submittedName>
</protein>
<dbReference type="HOGENOM" id="CLU_1508878_0_0_6"/>
<reference evidence="1 2" key="1">
    <citation type="journal article" date="2013" name="Genome Announc.">
        <title>Genome Sequence of the Polycyclic Aromatic Hydrocarbon-Degrading Bacterium Strain Marinobacter nanhaiticus D15-8WT.</title>
        <authorList>
            <person name="Cui Z."/>
            <person name="Gao W."/>
            <person name="Li Q."/>
            <person name="Xu G."/>
            <person name="Zheng L."/>
        </authorList>
    </citation>
    <scope>NUCLEOTIDE SEQUENCE [LARGE SCALE GENOMIC DNA]</scope>
    <source>
        <strain evidence="1 2">D15-8W</strain>
    </source>
</reference>
<dbReference type="AlphaFoldDB" id="N6X1J8"/>
<organism evidence="1 2">
    <name type="scientific">Marinobacter nanhaiticus D15-8W</name>
    <dbReference type="NCBI Taxonomy" id="626887"/>
    <lineage>
        <taxon>Bacteria</taxon>
        <taxon>Pseudomonadati</taxon>
        <taxon>Pseudomonadota</taxon>
        <taxon>Gammaproteobacteria</taxon>
        <taxon>Pseudomonadales</taxon>
        <taxon>Marinobacteraceae</taxon>
        <taxon>Marinobacter</taxon>
    </lineage>
</organism>
<evidence type="ECO:0000313" key="1">
    <source>
        <dbReference type="EMBL" id="ENO14963.1"/>
    </source>
</evidence>
<sequence>MDIVVAMERLGFSFWQVVAVLGILLLRKELKGILSSISSLKFGDSEILLRRGSEAVNELSELKSILHEDSALDVDQIINERIDRKLVVALANIRGNTSYLWRSLSALDNTKFVVPIRERIFDGIVDDLDALEYAKVIRYSAEMPAEYFNRLNRDTVIQLEIEVLSERMAYLIDQARRF</sequence>
<keyword evidence="2" id="KW-1185">Reference proteome</keyword>
<gene>
    <name evidence="1" type="ORF">J057_06421</name>
</gene>